<gene>
    <name evidence="1" type="ORF">SAMN05444167_1525</name>
</gene>
<protein>
    <submittedName>
        <fullName evidence="1">40-residue YVTN family beta-propeller repeat-containing protein</fullName>
    </submittedName>
</protein>
<evidence type="ECO:0000313" key="2">
    <source>
        <dbReference type="Proteomes" id="UP000182427"/>
    </source>
</evidence>
<dbReference type="InterPro" id="IPR015943">
    <property type="entry name" value="WD40/YVTN_repeat-like_dom_sf"/>
</dbReference>
<dbReference type="Proteomes" id="UP000182427">
    <property type="component" value="Chromosome I"/>
</dbReference>
<dbReference type="EMBL" id="LT629690">
    <property type="protein sequence ID" value="SDF14565.1"/>
    <property type="molecule type" value="Genomic_DNA"/>
</dbReference>
<name>A0A1G7IPM7_9BACT</name>
<dbReference type="Gene3D" id="2.130.10.10">
    <property type="entry name" value="YVTN repeat-like/Quinoprotein amine dehydrogenase"/>
    <property type="match status" value="2"/>
</dbReference>
<dbReference type="InterPro" id="IPR011045">
    <property type="entry name" value="N2O_reductase_N"/>
</dbReference>
<dbReference type="InterPro" id="IPR011964">
    <property type="entry name" value="YVTN_b-propeller_repeat"/>
</dbReference>
<dbReference type="NCBIfam" id="TIGR02276">
    <property type="entry name" value="beta_rpt_yvtn"/>
    <property type="match status" value="2"/>
</dbReference>
<dbReference type="AlphaFoldDB" id="A0A1G7IPM7"/>
<dbReference type="OrthoDB" id="127135at2"/>
<dbReference type="InterPro" id="IPR051200">
    <property type="entry name" value="Host-pathogen_enzymatic-act"/>
</dbReference>
<sequence>MRFPQLADNYREYAYVANNAVGTVTVLDLVNFRADRTLQVGASPSAIAVNPTRNEVYVTNSGSSTVTAINADNNSIAATIGVQRGPTGIDVDPTGKRAYVANADSNSVSVIDLATHRSIATAAAGVQPAVVRVSPDNRSLVVANRGAGSVSVYAISEDNPLKLRSTYDKCSGASDIAILSDSSKAFITCPGNDEVMAVNLSSAPGSWEAKQDPASMQDHLLARLRVGKQPGHIALKPDSGEIFVSNYGSDSISEISTYTNEVGGTYLIGTQPTHGMVAADNTSLWVAANGSDSVNLYSIDDGRMSNSIHTGPGPDAMAMSPGQPVLLVADSRGADVAVIRTRATRGPELFTMLPAGPHPVAIAIKAYKAR</sequence>
<dbReference type="PANTHER" id="PTHR47197:SF3">
    <property type="entry name" value="DIHYDRO-HEME D1 DEHYDROGENASE"/>
    <property type="match status" value="1"/>
</dbReference>
<reference evidence="1 2" key="1">
    <citation type="submission" date="2016-10" db="EMBL/GenBank/DDBJ databases">
        <authorList>
            <person name="de Groot N.N."/>
        </authorList>
    </citation>
    <scope>NUCLEOTIDE SEQUENCE [LARGE SCALE GENOMIC DNA]</scope>
    <source>
        <strain evidence="1 2">GAS232</strain>
    </source>
</reference>
<dbReference type="SUPFAM" id="SSF50974">
    <property type="entry name" value="Nitrous oxide reductase, N-terminal domain"/>
    <property type="match status" value="1"/>
</dbReference>
<evidence type="ECO:0000313" key="1">
    <source>
        <dbReference type="EMBL" id="SDF14565.1"/>
    </source>
</evidence>
<organism evidence="1 2">
    <name type="scientific">Terriglobus roseus</name>
    <dbReference type="NCBI Taxonomy" id="392734"/>
    <lineage>
        <taxon>Bacteria</taxon>
        <taxon>Pseudomonadati</taxon>
        <taxon>Acidobacteriota</taxon>
        <taxon>Terriglobia</taxon>
        <taxon>Terriglobales</taxon>
        <taxon>Acidobacteriaceae</taxon>
        <taxon>Terriglobus</taxon>
    </lineage>
</organism>
<dbReference type="InterPro" id="IPR019405">
    <property type="entry name" value="Lactonase_7-beta_prop"/>
</dbReference>
<proteinExistence type="predicted"/>
<dbReference type="PANTHER" id="PTHR47197">
    <property type="entry name" value="PROTEIN NIRF"/>
    <property type="match status" value="1"/>
</dbReference>
<dbReference type="Pfam" id="PF10282">
    <property type="entry name" value="Lactonase"/>
    <property type="match status" value="1"/>
</dbReference>
<keyword evidence="2" id="KW-1185">Reference proteome</keyword>
<accession>A0A1G7IPM7</accession>